<gene>
    <name evidence="2" type="ORF">A1s21148_01135</name>
</gene>
<name>A0AAC9YQ34_9ACTN</name>
<reference evidence="2 3" key="1">
    <citation type="submission" date="2016-07" db="EMBL/GenBank/DDBJ databases">
        <title>High microdiversification within the ubiquitous acI lineage of Actinobacteria.</title>
        <authorList>
            <person name="Neuenschwander S.M."/>
            <person name="Salcher M."/>
            <person name="Ghai R."/>
            <person name="Pernthaler J."/>
        </authorList>
    </citation>
    <scope>NUCLEOTIDE SEQUENCE [LARGE SCALE GENOMIC DNA]</scope>
    <source>
        <strain evidence="2">MMS-21-148</strain>
    </source>
</reference>
<feature type="domain" description="Peptidase S26" evidence="1">
    <location>
        <begin position="6"/>
        <end position="64"/>
    </location>
</feature>
<dbReference type="KEGG" id="plan:A1s21148_01135"/>
<evidence type="ECO:0000259" key="1">
    <source>
        <dbReference type="Pfam" id="PF10502"/>
    </source>
</evidence>
<dbReference type="GO" id="GO:0006465">
    <property type="term" value="P:signal peptide processing"/>
    <property type="evidence" value="ECO:0007669"/>
    <property type="project" value="InterPro"/>
</dbReference>
<dbReference type="RefSeq" id="WP_095670667.1">
    <property type="nucleotide sequence ID" value="NZ_CP016769.1"/>
</dbReference>
<evidence type="ECO:0000313" key="2">
    <source>
        <dbReference type="EMBL" id="ASY10178.1"/>
    </source>
</evidence>
<dbReference type="Gene3D" id="2.10.109.10">
    <property type="entry name" value="Umud Fragment, subunit A"/>
    <property type="match status" value="1"/>
</dbReference>
<dbReference type="Pfam" id="PF10502">
    <property type="entry name" value="Peptidase_S26"/>
    <property type="match status" value="2"/>
</dbReference>
<dbReference type="SUPFAM" id="SSF51306">
    <property type="entry name" value="LexA/Signal peptidase"/>
    <property type="match status" value="1"/>
</dbReference>
<dbReference type="AlphaFoldDB" id="A0AAC9YQ34"/>
<keyword evidence="3" id="KW-1185">Reference proteome</keyword>
<dbReference type="InterPro" id="IPR019533">
    <property type="entry name" value="Peptidase_S26"/>
</dbReference>
<feature type="domain" description="Peptidase S26" evidence="1">
    <location>
        <begin position="77"/>
        <end position="110"/>
    </location>
</feature>
<sequence>MGFFGIFGRVIVDGTSMQPTYNPLDWLLVHYGFLGKKYLFLRLGDVVVVERETQPGIFYVKRIAEISIDNSGERKGKKSYYVLSDNEAGSDSRKWGFLSEAEIVGKVITRIKRH</sequence>
<dbReference type="InterPro" id="IPR036286">
    <property type="entry name" value="LexA/Signal_pep-like_sf"/>
</dbReference>
<dbReference type="CDD" id="cd06530">
    <property type="entry name" value="S26_SPase_I"/>
    <property type="match status" value="1"/>
</dbReference>
<proteinExistence type="predicted"/>
<dbReference type="GO" id="GO:0004252">
    <property type="term" value="F:serine-type endopeptidase activity"/>
    <property type="evidence" value="ECO:0007669"/>
    <property type="project" value="InterPro"/>
</dbReference>
<protein>
    <submittedName>
        <fullName evidence="2">S26 Type I signal peptidase</fullName>
    </submittedName>
</protein>
<organism evidence="2 3">
    <name type="scientific">Candidatus Planktophila lacus</name>
    <dbReference type="NCBI Taxonomy" id="1884913"/>
    <lineage>
        <taxon>Bacteria</taxon>
        <taxon>Bacillati</taxon>
        <taxon>Actinomycetota</taxon>
        <taxon>Actinomycetes</taxon>
        <taxon>Candidatus Nanopelagicales</taxon>
        <taxon>Candidatus Nanopelagicaceae</taxon>
        <taxon>Candidatus Planktophila</taxon>
    </lineage>
</organism>
<evidence type="ECO:0000313" key="3">
    <source>
        <dbReference type="Proteomes" id="UP000217144"/>
    </source>
</evidence>
<dbReference type="Proteomes" id="UP000217144">
    <property type="component" value="Chromosome"/>
</dbReference>
<dbReference type="EMBL" id="CP016769">
    <property type="protein sequence ID" value="ASY10178.1"/>
    <property type="molecule type" value="Genomic_DNA"/>
</dbReference>
<accession>A0AAC9YQ34</accession>